<keyword evidence="2" id="KW-1185">Reference proteome</keyword>
<protein>
    <submittedName>
        <fullName evidence="1">Uncharacterized protein</fullName>
    </submittedName>
</protein>
<proteinExistence type="predicted"/>
<evidence type="ECO:0000313" key="1">
    <source>
        <dbReference type="EMBL" id="KXB01201.1"/>
    </source>
</evidence>
<accession>A0A133V446</accession>
<sequence length="222" mass="26742">MIDPEKFEQRWNSFSSNYMRDFNSFWNWKLEIEKSNGHILDDSNLGSTHRRLCGILPGWQTYRPYGLNEQILREALEEISWAYDKIRNHSLLEFKDIPRETLRLIWTELGRVKTKNRSDYQYVMSVCKPLMMLWGQTLAFDKNVRKKIPFAAKTKSKWNFETWKSIMNGFSHKLNQSPETVEFLKEWSRKEFGTDTPAPYGRFLDIYYFTDSSKRFQQTRFL</sequence>
<dbReference type="Proteomes" id="UP000070035">
    <property type="component" value="Unassembled WGS sequence"/>
</dbReference>
<organism evidence="1 2">
    <name type="scientific">candidate division MSBL1 archaeon SCGC-AAA261F17</name>
    <dbReference type="NCBI Taxonomy" id="1698274"/>
    <lineage>
        <taxon>Archaea</taxon>
        <taxon>Methanobacteriati</taxon>
        <taxon>Methanobacteriota</taxon>
        <taxon>candidate division MSBL1</taxon>
    </lineage>
</organism>
<reference evidence="1 2" key="1">
    <citation type="journal article" date="2016" name="Sci. Rep.">
        <title>Metabolic traits of an uncultured archaeal lineage -MSBL1- from brine pools of the Red Sea.</title>
        <authorList>
            <person name="Mwirichia R."/>
            <person name="Alam I."/>
            <person name="Rashid M."/>
            <person name="Vinu M."/>
            <person name="Ba-Alawi W."/>
            <person name="Anthony Kamau A."/>
            <person name="Kamanda Ngugi D."/>
            <person name="Goker M."/>
            <person name="Klenk H.P."/>
            <person name="Bajic V."/>
            <person name="Stingl U."/>
        </authorList>
    </citation>
    <scope>NUCLEOTIDE SEQUENCE [LARGE SCALE GENOMIC DNA]</scope>
    <source>
        <strain evidence="1">SCGC-AAA261F17</strain>
    </source>
</reference>
<comment type="caution">
    <text evidence="1">The sequence shown here is derived from an EMBL/GenBank/DDBJ whole genome shotgun (WGS) entry which is preliminary data.</text>
</comment>
<gene>
    <name evidence="1" type="ORF">AKJ44_02790</name>
</gene>
<dbReference type="EMBL" id="LHXY01000047">
    <property type="protein sequence ID" value="KXB01201.1"/>
    <property type="molecule type" value="Genomic_DNA"/>
</dbReference>
<dbReference type="AlphaFoldDB" id="A0A133V446"/>
<evidence type="ECO:0000313" key="2">
    <source>
        <dbReference type="Proteomes" id="UP000070035"/>
    </source>
</evidence>
<name>A0A133V446_9EURY</name>